<dbReference type="AlphaFoldDB" id="A0A3M7PKL2"/>
<protein>
    <submittedName>
        <fullName evidence="2">Peroxidasin-like protein</fullName>
        <ecNumber evidence="2">1.11.1.7</ecNumber>
    </submittedName>
</protein>
<name>A0A3M7PKL2_BRAPC</name>
<gene>
    <name evidence="2" type="ORF">BpHYR1_001350</name>
</gene>
<dbReference type="InterPro" id="IPR007110">
    <property type="entry name" value="Ig-like_dom"/>
</dbReference>
<dbReference type="OrthoDB" id="823504at2759"/>
<dbReference type="GO" id="GO:0140825">
    <property type="term" value="F:lactoperoxidase activity"/>
    <property type="evidence" value="ECO:0007669"/>
    <property type="project" value="UniProtKB-EC"/>
</dbReference>
<dbReference type="PANTHER" id="PTHR11475">
    <property type="entry name" value="OXIDASE/PEROXIDASE"/>
    <property type="match status" value="1"/>
</dbReference>
<evidence type="ECO:0000259" key="1">
    <source>
        <dbReference type="PROSITE" id="PS50835"/>
    </source>
</evidence>
<proteinExistence type="predicted"/>
<dbReference type="SMART" id="SM00409">
    <property type="entry name" value="IG"/>
    <property type="match status" value="1"/>
</dbReference>
<evidence type="ECO:0000313" key="2">
    <source>
        <dbReference type="EMBL" id="RMZ99528.1"/>
    </source>
</evidence>
<dbReference type="InterPro" id="IPR036179">
    <property type="entry name" value="Ig-like_dom_sf"/>
</dbReference>
<keyword evidence="2" id="KW-0575">Peroxidase</keyword>
<reference evidence="2 3" key="1">
    <citation type="journal article" date="2018" name="Sci. Rep.">
        <title>Genomic signatures of local adaptation to the degree of environmental predictability in rotifers.</title>
        <authorList>
            <person name="Franch-Gras L."/>
            <person name="Hahn C."/>
            <person name="Garcia-Roger E.M."/>
            <person name="Carmona M.J."/>
            <person name="Serra M."/>
            <person name="Gomez A."/>
        </authorList>
    </citation>
    <scope>NUCLEOTIDE SEQUENCE [LARGE SCALE GENOMIC DNA]</scope>
    <source>
        <strain evidence="2">HYR1</strain>
    </source>
</reference>
<dbReference type="EC" id="1.11.1.7" evidence="2"/>
<dbReference type="GO" id="GO:0005615">
    <property type="term" value="C:extracellular space"/>
    <property type="evidence" value="ECO:0007669"/>
    <property type="project" value="TreeGrafter"/>
</dbReference>
<dbReference type="EMBL" id="REGN01010186">
    <property type="protein sequence ID" value="RMZ99528.1"/>
    <property type="molecule type" value="Genomic_DNA"/>
</dbReference>
<dbReference type="InterPro" id="IPR003599">
    <property type="entry name" value="Ig_sub"/>
</dbReference>
<keyword evidence="3" id="KW-1185">Reference proteome</keyword>
<keyword evidence="2" id="KW-0560">Oxidoreductase</keyword>
<dbReference type="Gene3D" id="2.60.40.10">
    <property type="entry name" value="Immunoglobulins"/>
    <property type="match status" value="1"/>
</dbReference>
<sequence>MFGNRIVEIRDKAVFQIWSPHLHITPLYVVTIKQHSQQNVSVYENQLTTFECFAEGKPRPQVLWYKNGQRIKTDSRVYFDSFGYLTLTQVQVNDAGDYICRAENIAGSAVHKFTLSVKDIYGTVISDTIITEAVETARKQVNKQFQNSLNRLLKSRKPKTHSELMALIRFPKDSTLHLASSEEIYERALDIVFRHADNITFNLTQRNFKTQDLLTHRQLQQISDLSGCSRYKRKVNCSQRCLNYRSFDGTCNNLKNPRWGAANTALRRLAPAEYENGFSTPKGWNRSMLYNGYMLPNVRDVTTRLITTDKITTDEKFSLLLMQWGQFLDHDLGHTVMAISLNRFSNGVACRDSCTNEPPCFPIEVLPNDTRRNHLPGLCMEFIRSSAICGSGETSLLSGNVHQREQINQLTAFIDASNVYGSSDQDGFDVRERTINNGKLKVHTTPRYPKGFLPFNLDTPMDCHKDNKSTVGCFMAGDYRANEQLGLLAMHNLFVRHHNYMVDRLKLVNPHWLPEQLYQPSFFFNTTLSHQKKLPTSLPQIKITQIMFRDCDMVQHSKLNQISRYATIKRISCLKVMTLKLSPSPDFKFKINSVNAEWCNIQSCINCKSLLMMCKISAKCPTLDYIEILFLLISVEKNR</sequence>
<dbReference type="PRINTS" id="PR00457">
    <property type="entry name" value="ANPEROXIDASE"/>
</dbReference>
<dbReference type="Pfam" id="PF03098">
    <property type="entry name" value="An_peroxidase"/>
    <property type="match status" value="1"/>
</dbReference>
<dbReference type="InterPro" id="IPR013098">
    <property type="entry name" value="Ig_I-set"/>
</dbReference>
<dbReference type="Proteomes" id="UP000276133">
    <property type="component" value="Unassembled WGS sequence"/>
</dbReference>
<organism evidence="2 3">
    <name type="scientific">Brachionus plicatilis</name>
    <name type="common">Marine rotifer</name>
    <name type="synonym">Brachionus muelleri</name>
    <dbReference type="NCBI Taxonomy" id="10195"/>
    <lineage>
        <taxon>Eukaryota</taxon>
        <taxon>Metazoa</taxon>
        <taxon>Spiralia</taxon>
        <taxon>Gnathifera</taxon>
        <taxon>Rotifera</taxon>
        <taxon>Eurotatoria</taxon>
        <taxon>Monogononta</taxon>
        <taxon>Pseudotrocha</taxon>
        <taxon>Ploima</taxon>
        <taxon>Brachionidae</taxon>
        <taxon>Brachionus</taxon>
    </lineage>
</organism>
<feature type="domain" description="Ig-like" evidence="1">
    <location>
        <begin position="20"/>
        <end position="116"/>
    </location>
</feature>
<dbReference type="InterPro" id="IPR003598">
    <property type="entry name" value="Ig_sub2"/>
</dbReference>
<dbReference type="Pfam" id="PF07679">
    <property type="entry name" value="I-set"/>
    <property type="match status" value="1"/>
</dbReference>
<comment type="caution">
    <text evidence="2">The sequence shown here is derived from an EMBL/GenBank/DDBJ whole genome shotgun (WGS) entry which is preliminary data.</text>
</comment>
<dbReference type="PROSITE" id="PS50835">
    <property type="entry name" value="IG_LIKE"/>
    <property type="match status" value="1"/>
</dbReference>
<accession>A0A3M7PKL2</accession>
<dbReference type="SMART" id="SM00408">
    <property type="entry name" value="IGc2"/>
    <property type="match status" value="1"/>
</dbReference>
<dbReference type="InterPro" id="IPR013783">
    <property type="entry name" value="Ig-like_fold"/>
</dbReference>
<dbReference type="FunFam" id="2.60.40.10:FF:000130">
    <property type="entry name" value="Hemicentin 1"/>
    <property type="match status" value="1"/>
</dbReference>
<dbReference type="SUPFAM" id="SSF48726">
    <property type="entry name" value="Immunoglobulin"/>
    <property type="match status" value="1"/>
</dbReference>
<dbReference type="PROSITE" id="PS50292">
    <property type="entry name" value="PEROXIDASE_3"/>
    <property type="match status" value="1"/>
</dbReference>
<dbReference type="PANTHER" id="PTHR11475:SF58">
    <property type="entry name" value="PEROXIDASIN"/>
    <property type="match status" value="1"/>
</dbReference>
<dbReference type="Gene3D" id="1.10.640.10">
    <property type="entry name" value="Haem peroxidase domain superfamily, animal type"/>
    <property type="match status" value="1"/>
</dbReference>
<dbReference type="SUPFAM" id="SSF48113">
    <property type="entry name" value="Heme-dependent peroxidases"/>
    <property type="match status" value="1"/>
</dbReference>
<dbReference type="InterPro" id="IPR037120">
    <property type="entry name" value="Haem_peroxidase_sf_animal"/>
</dbReference>
<dbReference type="CDD" id="cd00096">
    <property type="entry name" value="Ig"/>
    <property type="match status" value="1"/>
</dbReference>
<dbReference type="GO" id="GO:0020037">
    <property type="term" value="F:heme binding"/>
    <property type="evidence" value="ECO:0007669"/>
    <property type="project" value="InterPro"/>
</dbReference>
<dbReference type="InterPro" id="IPR019791">
    <property type="entry name" value="Haem_peroxidase_animal"/>
</dbReference>
<dbReference type="InterPro" id="IPR010255">
    <property type="entry name" value="Haem_peroxidase_sf"/>
</dbReference>
<dbReference type="STRING" id="10195.A0A3M7PKL2"/>
<evidence type="ECO:0000313" key="3">
    <source>
        <dbReference type="Proteomes" id="UP000276133"/>
    </source>
</evidence>
<dbReference type="GO" id="GO:0006979">
    <property type="term" value="P:response to oxidative stress"/>
    <property type="evidence" value="ECO:0007669"/>
    <property type="project" value="InterPro"/>
</dbReference>